<evidence type="ECO:0000313" key="2">
    <source>
        <dbReference type="EMBL" id="TQL70535.1"/>
    </source>
</evidence>
<reference evidence="2 3" key="1">
    <citation type="submission" date="2019-06" db="EMBL/GenBank/DDBJ databases">
        <title>Sequencing the genomes of 1000 actinobacteria strains.</title>
        <authorList>
            <person name="Klenk H.-P."/>
        </authorList>
    </citation>
    <scope>NUCLEOTIDE SEQUENCE [LARGE SCALE GENOMIC DNA]</scope>
    <source>
        <strain evidence="2 3">DSM 25218</strain>
    </source>
</reference>
<gene>
    <name evidence="2" type="ORF">FB381_4473</name>
</gene>
<dbReference type="Proteomes" id="UP000320209">
    <property type="component" value="Unassembled WGS sequence"/>
</dbReference>
<dbReference type="RefSeq" id="WP_141782248.1">
    <property type="nucleotide sequence ID" value="NZ_VFOV01000001.1"/>
</dbReference>
<accession>A0A543AD80</accession>
<keyword evidence="3" id="KW-1185">Reference proteome</keyword>
<dbReference type="EMBL" id="VFOV01000001">
    <property type="protein sequence ID" value="TQL70535.1"/>
    <property type="molecule type" value="Genomic_DNA"/>
</dbReference>
<sequence>MSKNTGLLRRAAAVAAFSGVALALTTGTATAAPATAEVPTAASVSSADISPSTQKAWDDFIAGGAIAAGGASQMISGAWVGAPGLILAGATGQPLTPEQMMAWQNWDEGGHKVGMGVAMVVAGAYIGGPGYIIDQIEGGASPADFSPAELEKVSFLIPQDSPALDGIPADQIPNPMTLGSL</sequence>
<evidence type="ECO:0000313" key="3">
    <source>
        <dbReference type="Proteomes" id="UP000320209"/>
    </source>
</evidence>
<proteinExistence type="predicted"/>
<organism evidence="2 3">
    <name type="scientific">Nocardioides albertanoniae</name>
    <dbReference type="NCBI Taxonomy" id="1175486"/>
    <lineage>
        <taxon>Bacteria</taxon>
        <taxon>Bacillati</taxon>
        <taxon>Actinomycetota</taxon>
        <taxon>Actinomycetes</taxon>
        <taxon>Propionibacteriales</taxon>
        <taxon>Nocardioidaceae</taxon>
        <taxon>Nocardioides</taxon>
    </lineage>
</organism>
<feature type="chain" id="PRO_5022020862" evidence="1">
    <location>
        <begin position="32"/>
        <end position="181"/>
    </location>
</feature>
<evidence type="ECO:0000256" key="1">
    <source>
        <dbReference type="SAM" id="SignalP"/>
    </source>
</evidence>
<dbReference type="OrthoDB" id="3773445at2"/>
<dbReference type="AlphaFoldDB" id="A0A543AD80"/>
<keyword evidence="1" id="KW-0732">Signal</keyword>
<name>A0A543AD80_9ACTN</name>
<feature type="signal peptide" evidence="1">
    <location>
        <begin position="1"/>
        <end position="31"/>
    </location>
</feature>
<comment type="caution">
    <text evidence="2">The sequence shown here is derived from an EMBL/GenBank/DDBJ whole genome shotgun (WGS) entry which is preliminary data.</text>
</comment>
<protein>
    <submittedName>
        <fullName evidence="2">Uncharacterized protein</fullName>
    </submittedName>
</protein>